<dbReference type="Proteomes" id="UP000324222">
    <property type="component" value="Unassembled WGS sequence"/>
</dbReference>
<evidence type="ECO:0000313" key="2">
    <source>
        <dbReference type="Proteomes" id="UP000324222"/>
    </source>
</evidence>
<gene>
    <name evidence="1" type="ORF">E2C01_000846</name>
</gene>
<name>A0A5B7CIQ7_PORTR</name>
<sequence>MWSPSSKKGIRKLERIQKIAIKMVPELKDLRYEKRLKEMRLPTLQDRREQGNLITMYKVFNGNKKIGQEDLVLVTEEDGRTRGHVKKIWMKQCVKDIGKYSFPHNGGKVECIE</sequence>
<proteinExistence type="predicted"/>
<dbReference type="EMBL" id="VSRR010000023">
    <property type="protein sequence ID" value="MPC08266.1"/>
    <property type="molecule type" value="Genomic_DNA"/>
</dbReference>
<dbReference type="AlphaFoldDB" id="A0A5B7CIQ7"/>
<reference evidence="1 2" key="1">
    <citation type="submission" date="2019-05" db="EMBL/GenBank/DDBJ databases">
        <title>Another draft genome of Portunus trituberculatus and its Hox gene families provides insights of decapod evolution.</title>
        <authorList>
            <person name="Jeong J.-H."/>
            <person name="Song I."/>
            <person name="Kim S."/>
            <person name="Choi T."/>
            <person name="Kim D."/>
            <person name="Ryu S."/>
            <person name="Kim W."/>
        </authorList>
    </citation>
    <scope>NUCLEOTIDE SEQUENCE [LARGE SCALE GENOMIC DNA]</scope>
    <source>
        <tissue evidence="1">Muscle</tissue>
    </source>
</reference>
<keyword evidence="2" id="KW-1185">Reference proteome</keyword>
<dbReference type="OrthoDB" id="6378258at2759"/>
<accession>A0A5B7CIQ7</accession>
<protein>
    <submittedName>
        <fullName evidence="1">Uncharacterized protein</fullName>
    </submittedName>
</protein>
<organism evidence="1 2">
    <name type="scientific">Portunus trituberculatus</name>
    <name type="common">Swimming crab</name>
    <name type="synonym">Neptunus trituberculatus</name>
    <dbReference type="NCBI Taxonomy" id="210409"/>
    <lineage>
        <taxon>Eukaryota</taxon>
        <taxon>Metazoa</taxon>
        <taxon>Ecdysozoa</taxon>
        <taxon>Arthropoda</taxon>
        <taxon>Crustacea</taxon>
        <taxon>Multicrustacea</taxon>
        <taxon>Malacostraca</taxon>
        <taxon>Eumalacostraca</taxon>
        <taxon>Eucarida</taxon>
        <taxon>Decapoda</taxon>
        <taxon>Pleocyemata</taxon>
        <taxon>Brachyura</taxon>
        <taxon>Eubrachyura</taxon>
        <taxon>Portunoidea</taxon>
        <taxon>Portunidae</taxon>
        <taxon>Portuninae</taxon>
        <taxon>Portunus</taxon>
    </lineage>
</organism>
<comment type="caution">
    <text evidence="1">The sequence shown here is derived from an EMBL/GenBank/DDBJ whole genome shotgun (WGS) entry which is preliminary data.</text>
</comment>
<evidence type="ECO:0000313" key="1">
    <source>
        <dbReference type="EMBL" id="MPC08266.1"/>
    </source>
</evidence>